<evidence type="ECO:0000256" key="4">
    <source>
        <dbReference type="ARBA" id="ARBA00022679"/>
    </source>
</evidence>
<dbReference type="FunFam" id="1.10.510.10:FF:000024">
    <property type="entry name" value="Probable serine/threonine-protein kinase cot-1"/>
    <property type="match status" value="1"/>
</dbReference>
<dbReference type="GO" id="GO:0035556">
    <property type="term" value="P:intracellular signal transduction"/>
    <property type="evidence" value="ECO:0007669"/>
    <property type="project" value="TreeGrafter"/>
</dbReference>
<feature type="region of interest" description="Disordered" evidence="11">
    <location>
        <begin position="1"/>
        <end position="53"/>
    </location>
</feature>
<comment type="catalytic activity">
    <reaction evidence="8">
        <text>L-threonyl-[protein] + ATP = O-phospho-L-threonyl-[protein] + ADP + H(+)</text>
        <dbReference type="Rhea" id="RHEA:46608"/>
        <dbReference type="Rhea" id="RHEA-COMP:11060"/>
        <dbReference type="Rhea" id="RHEA-COMP:11605"/>
        <dbReference type="ChEBI" id="CHEBI:15378"/>
        <dbReference type="ChEBI" id="CHEBI:30013"/>
        <dbReference type="ChEBI" id="CHEBI:30616"/>
        <dbReference type="ChEBI" id="CHEBI:61977"/>
        <dbReference type="ChEBI" id="CHEBI:456216"/>
        <dbReference type="EC" id="2.7.11.1"/>
    </reaction>
</comment>
<gene>
    <name evidence="14" type="ORF">RMAR0315_LOCUS5761</name>
</gene>
<feature type="domain" description="Protein kinase" evidence="13">
    <location>
        <begin position="183"/>
        <end position="446"/>
    </location>
</feature>
<dbReference type="AlphaFoldDB" id="A0A7S0BJC1"/>
<evidence type="ECO:0000256" key="3">
    <source>
        <dbReference type="ARBA" id="ARBA00022553"/>
    </source>
</evidence>
<evidence type="ECO:0000256" key="11">
    <source>
        <dbReference type="SAM" id="MobiDB-lite"/>
    </source>
</evidence>
<reference evidence="14" key="1">
    <citation type="submission" date="2021-01" db="EMBL/GenBank/DDBJ databases">
        <authorList>
            <person name="Corre E."/>
            <person name="Pelletier E."/>
            <person name="Niang G."/>
            <person name="Scheremetjew M."/>
            <person name="Finn R."/>
            <person name="Kale V."/>
            <person name="Holt S."/>
            <person name="Cochrane G."/>
            <person name="Meng A."/>
            <person name="Brown T."/>
            <person name="Cohen L."/>
        </authorList>
    </citation>
    <scope>NUCLEOTIDE SEQUENCE</scope>
    <source>
        <strain evidence="14">UTEX LB 2760</strain>
    </source>
</reference>
<keyword evidence="3" id="KW-0597">Phosphoprotein</keyword>
<proteinExistence type="predicted"/>
<keyword evidence="7 10" id="KW-0067">ATP-binding</keyword>
<dbReference type="SUPFAM" id="SSF50729">
    <property type="entry name" value="PH domain-like"/>
    <property type="match status" value="1"/>
</dbReference>
<dbReference type="PANTHER" id="PTHR24356:SF1">
    <property type="entry name" value="SERINE_THREONINE-PROTEIN KINASE GREATWALL"/>
    <property type="match status" value="1"/>
</dbReference>
<keyword evidence="4" id="KW-0808">Transferase</keyword>
<dbReference type="GO" id="GO:0005524">
    <property type="term" value="F:ATP binding"/>
    <property type="evidence" value="ECO:0007669"/>
    <property type="project" value="UniProtKB-UniRule"/>
</dbReference>
<dbReference type="Gene3D" id="2.30.29.30">
    <property type="entry name" value="Pleckstrin-homology domain (PH domain)/Phosphotyrosine-binding domain (PTB)"/>
    <property type="match status" value="1"/>
</dbReference>
<accession>A0A7S0BJC1</accession>
<dbReference type="Gene3D" id="1.10.510.10">
    <property type="entry name" value="Transferase(Phosphotransferase) domain 1"/>
    <property type="match status" value="1"/>
</dbReference>
<keyword evidence="6" id="KW-0418">Kinase</keyword>
<feature type="domain" description="PH" evidence="12">
    <location>
        <begin position="74"/>
        <end position="174"/>
    </location>
</feature>
<dbReference type="EMBL" id="HBEK01010467">
    <property type="protein sequence ID" value="CAD8395775.1"/>
    <property type="molecule type" value="Transcribed_RNA"/>
</dbReference>
<protein>
    <recommendedName>
        <fullName evidence="1">non-specific serine/threonine protein kinase</fullName>
        <ecNumber evidence="1">2.7.11.1</ecNumber>
    </recommendedName>
</protein>
<sequence length="534" mass="59832">MAGSATPERAPSRGFTGLKSRLSRKKGAVGVKDKSKARATFDPSRYTEQSESALQGKTIERPAVNSYALLQKNDALVAGAVSLRKANMLSFGSWETFYAELRGTTVLLYADANARTRVNIESNLVGLFSVAGCVCTSKGGNVMRMRQDGFTMFLRVESPDKVRRWFDALEIATAQHSRLLSDFRVIAAIGEGAGGKVFLVKDVHTGERLAMKSIPKSKVNQTEAGFRHMVDERLLMQLSVGHPFLVQLRYAFQTRKRFYLVTNFCEGGDLYYYMYHTQSGLSEMEARGVCAEVLLALEHIHKLGFIYRDLKPENILLDGSGHIRLADFGLCKHFKEPLRLARTGTICGTHSYVAPEMLTENYGDSIDAWAMGVFLYNIVVGQPPFVATNLAEVEENLKADQEINFNDSIMSDKLIDFIFGLLDKNFSTRLGCKESSLAELKEHEFLVDLNWNDVFQKTQPTEGRLRIKQPKTDEGNSDLALLRNFEPSEWRHVKLDLEDPDPSYGKLWPPLGGREVTEMDNNLLLGFEFSSTSV</sequence>
<evidence type="ECO:0000313" key="14">
    <source>
        <dbReference type="EMBL" id="CAD8395775.1"/>
    </source>
</evidence>
<evidence type="ECO:0000256" key="6">
    <source>
        <dbReference type="ARBA" id="ARBA00022777"/>
    </source>
</evidence>
<dbReference type="InterPro" id="IPR001849">
    <property type="entry name" value="PH_domain"/>
</dbReference>
<evidence type="ECO:0000259" key="12">
    <source>
        <dbReference type="PROSITE" id="PS50003"/>
    </source>
</evidence>
<dbReference type="SMART" id="SM00220">
    <property type="entry name" value="S_TKc"/>
    <property type="match status" value="1"/>
</dbReference>
<organism evidence="14">
    <name type="scientific">Rhodosorus marinus</name>
    <dbReference type="NCBI Taxonomy" id="101924"/>
    <lineage>
        <taxon>Eukaryota</taxon>
        <taxon>Rhodophyta</taxon>
        <taxon>Stylonematophyceae</taxon>
        <taxon>Stylonematales</taxon>
        <taxon>Stylonemataceae</taxon>
        <taxon>Rhodosorus</taxon>
    </lineage>
</organism>
<evidence type="ECO:0000256" key="9">
    <source>
        <dbReference type="ARBA" id="ARBA00048679"/>
    </source>
</evidence>
<dbReference type="InterPro" id="IPR017441">
    <property type="entry name" value="Protein_kinase_ATP_BS"/>
</dbReference>
<dbReference type="InterPro" id="IPR000719">
    <property type="entry name" value="Prot_kinase_dom"/>
</dbReference>
<evidence type="ECO:0000256" key="2">
    <source>
        <dbReference type="ARBA" id="ARBA00022527"/>
    </source>
</evidence>
<dbReference type="Gene3D" id="3.30.200.20">
    <property type="entry name" value="Phosphorylase Kinase, domain 1"/>
    <property type="match status" value="1"/>
</dbReference>
<evidence type="ECO:0000256" key="1">
    <source>
        <dbReference type="ARBA" id="ARBA00012513"/>
    </source>
</evidence>
<dbReference type="GO" id="GO:0007010">
    <property type="term" value="P:cytoskeleton organization"/>
    <property type="evidence" value="ECO:0007669"/>
    <property type="project" value="UniProtKB-ARBA"/>
</dbReference>
<evidence type="ECO:0000256" key="10">
    <source>
        <dbReference type="PROSITE-ProRule" id="PRU10141"/>
    </source>
</evidence>
<dbReference type="PANTHER" id="PTHR24356">
    <property type="entry name" value="SERINE/THREONINE-PROTEIN KINASE"/>
    <property type="match status" value="1"/>
</dbReference>
<dbReference type="PROSITE" id="PS00107">
    <property type="entry name" value="PROTEIN_KINASE_ATP"/>
    <property type="match status" value="1"/>
</dbReference>
<dbReference type="PROSITE" id="PS50003">
    <property type="entry name" value="PH_DOMAIN"/>
    <property type="match status" value="1"/>
</dbReference>
<dbReference type="InterPro" id="IPR008271">
    <property type="entry name" value="Ser/Thr_kinase_AS"/>
</dbReference>
<feature type="binding site" evidence="10">
    <location>
        <position position="212"/>
    </location>
    <ligand>
        <name>ATP</name>
        <dbReference type="ChEBI" id="CHEBI:30616"/>
    </ligand>
</feature>
<keyword evidence="2" id="KW-0723">Serine/threonine-protein kinase</keyword>
<dbReference type="EC" id="2.7.11.1" evidence="1"/>
<dbReference type="InterPro" id="IPR011009">
    <property type="entry name" value="Kinase-like_dom_sf"/>
</dbReference>
<dbReference type="PROSITE" id="PS00108">
    <property type="entry name" value="PROTEIN_KINASE_ST"/>
    <property type="match status" value="1"/>
</dbReference>
<evidence type="ECO:0000256" key="8">
    <source>
        <dbReference type="ARBA" id="ARBA00047899"/>
    </source>
</evidence>
<comment type="catalytic activity">
    <reaction evidence="9">
        <text>L-seryl-[protein] + ATP = O-phospho-L-seryl-[protein] + ADP + H(+)</text>
        <dbReference type="Rhea" id="RHEA:17989"/>
        <dbReference type="Rhea" id="RHEA-COMP:9863"/>
        <dbReference type="Rhea" id="RHEA-COMP:11604"/>
        <dbReference type="ChEBI" id="CHEBI:15378"/>
        <dbReference type="ChEBI" id="CHEBI:29999"/>
        <dbReference type="ChEBI" id="CHEBI:30616"/>
        <dbReference type="ChEBI" id="CHEBI:83421"/>
        <dbReference type="ChEBI" id="CHEBI:456216"/>
        <dbReference type="EC" id="2.7.11.1"/>
    </reaction>
</comment>
<evidence type="ECO:0000256" key="5">
    <source>
        <dbReference type="ARBA" id="ARBA00022741"/>
    </source>
</evidence>
<keyword evidence="5 10" id="KW-0547">Nucleotide-binding</keyword>
<dbReference type="GO" id="GO:0004674">
    <property type="term" value="F:protein serine/threonine kinase activity"/>
    <property type="evidence" value="ECO:0007669"/>
    <property type="project" value="UniProtKB-KW"/>
</dbReference>
<dbReference type="InterPro" id="IPR050236">
    <property type="entry name" value="Ser_Thr_kinase_AGC"/>
</dbReference>
<dbReference type="InterPro" id="IPR045270">
    <property type="entry name" value="STKc_AGC"/>
</dbReference>
<dbReference type="Pfam" id="PF00069">
    <property type="entry name" value="Pkinase"/>
    <property type="match status" value="1"/>
</dbReference>
<dbReference type="CDD" id="cd05123">
    <property type="entry name" value="STKc_AGC"/>
    <property type="match status" value="1"/>
</dbReference>
<evidence type="ECO:0000259" key="13">
    <source>
        <dbReference type="PROSITE" id="PS50011"/>
    </source>
</evidence>
<dbReference type="InterPro" id="IPR011993">
    <property type="entry name" value="PH-like_dom_sf"/>
</dbReference>
<name>A0A7S0BJC1_9RHOD</name>
<evidence type="ECO:0000256" key="7">
    <source>
        <dbReference type="ARBA" id="ARBA00022840"/>
    </source>
</evidence>
<dbReference type="PROSITE" id="PS50011">
    <property type="entry name" value="PROTEIN_KINASE_DOM"/>
    <property type="match status" value="1"/>
</dbReference>
<dbReference type="SMART" id="SM00233">
    <property type="entry name" value="PH"/>
    <property type="match status" value="1"/>
</dbReference>
<dbReference type="SUPFAM" id="SSF56112">
    <property type="entry name" value="Protein kinase-like (PK-like)"/>
    <property type="match status" value="1"/>
</dbReference>